<comment type="caution">
    <text evidence="3">The sequence shown here is derived from an EMBL/GenBank/DDBJ whole genome shotgun (WGS) entry which is preliminary data.</text>
</comment>
<evidence type="ECO:0000313" key="3">
    <source>
        <dbReference type="EMBL" id="KAF0534770.1"/>
    </source>
</evidence>
<dbReference type="EMBL" id="WTPW01000209">
    <property type="protein sequence ID" value="KAF0534770.1"/>
    <property type="molecule type" value="Genomic_DNA"/>
</dbReference>
<feature type="region of interest" description="Disordered" evidence="1">
    <location>
        <begin position="427"/>
        <end position="462"/>
    </location>
</feature>
<name>A0A8H4AUP4_GIGMA</name>
<keyword evidence="4" id="KW-1185">Reference proteome</keyword>
<gene>
    <name evidence="3" type="ORF">F8M41_009827</name>
</gene>
<keyword evidence="2" id="KW-0472">Membrane</keyword>
<dbReference type="Proteomes" id="UP000439903">
    <property type="component" value="Unassembled WGS sequence"/>
</dbReference>
<evidence type="ECO:0000256" key="2">
    <source>
        <dbReference type="SAM" id="Phobius"/>
    </source>
</evidence>
<dbReference type="OrthoDB" id="2438462at2759"/>
<feature type="region of interest" description="Disordered" evidence="1">
    <location>
        <begin position="1"/>
        <end position="21"/>
    </location>
</feature>
<evidence type="ECO:0000313" key="4">
    <source>
        <dbReference type="Proteomes" id="UP000439903"/>
    </source>
</evidence>
<protein>
    <submittedName>
        <fullName evidence="3">Uncharacterized protein</fullName>
    </submittedName>
</protein>
<sequence length="476" mass="52963">MSNSTTNTTTNTMNGTNTTNTPNITNLVGSCGVNFTCDNSSSSCYLPQSGPICSNLTNSSGYKWRLNPTVFPPIEYLGSQIGRRGGACESFDYSSWSKSNQTWLLEYLRHYWVPNNDGTIPYNDNTLPPGSFVNPLDYIGSCSYLDTIFCLNQTCVVKYRTQNTCTSSNQCVFFACGNMTIGNNNITDALTNKTYNCVDDRGILGQLTFNQTRPWNVISPRQNLPNSPNSDNDRTSGGYSGQAVAVIVVIVIILLLISIGCCIKRFNSSVSTDLNPNTRNFGGRIRRNGSILGGGVLTRENSIRTLPPYTEMAEEPTETTETTDQQGVMTMITRYFFPPGELPPPYDSIRPNNETRPEDIRRLSTLNYINEDNEEEQNDVNETIINNNNNNNNNNSEEMNNNNGATLDEVRDGVTFEELSLTEPLSRRSTITRHEGTSTNPLVLPEVRNTDSPSFENDQDQVDETVKLNTQLEIDK</sequence>
<organism evidence="3 4">
    <name type="scientific">Gigaspora margarita</name>
    <dbReference type="NCBI Taxonomy" id="4874"/>
    <lineage>
        <taxon>Eukaryota</taxon>
        <taxon>Fungi</taxon>
        <taxon>Fungi incertae sedis</taxon>
        <taxon>Mucoromycota</taxon>
        <taxon>Glomeromycotina</taxon>
        <taxon>Glomeromycetes</taxon>
        <taxon>Diversisporales</taxon>
        <taxon>Gigasporaceae</taxon>
        <taxon>Gigaspora</taxon>
    </lineage>
</organism>
<dbReference type="AlphaFoldDB" id="A0A8H4AUP4"/>
<keyword evidence="2" id="KW-0812">Transmembrane</keyword>
<feature type="transmembrane region" description="Helical" evidence="2">
    <location>
        <begin position="243"/>
        <end position="263"/>
    </location>
</feature>
<evidence type="ECO:0000256" key="1">
    <source>
        <dbReference type="SAM" id="MobiDB-lite"/>
    </source>
</evidence>
<proteinExistence type="predicted"/>
<reference evidence="3 4" key="1">
    <citation type="journal article" date="2019" name="Environ. Microbiol.">
        <title>At the nexus of three kingdoms: the genome of the mycorrhizal fungus Gigaspora margarita provides insights into plant, endobacterial and fungal interactions.</title>
        <authorList>
            <person name="Venice F."/>
            <person name="Ghignone S."/>
            <person name="Salvioli di Fossalunga A."/>
            <person name="Amselem J."/>
            <person name="Novero M."/>
            <person name="Xianan X."/>
            <person name="Sedzielewska Toro K."/>
            <person name="Morin E."/>
            <person name="Lipzen A."/>
            <person name="Grigoriev I.V."/>
            <person name="Henrissat B."/>
            <person name="Martin F.M."/>
            <person name="Bonfante P."/>
        </authorList>
    </citation>
    <scope>NUCLEOTIDE SEQUENCE [LARGE SCALE GENOMIC DNA]</scope>
    <source>
        <strain evidence="3 4">BEG34</strain>
    </source>
</reference>
<keyword evidence="2" id="KW-1133">Transmembrane helix</keyword>
<accession>A0A8H4AUP4</accession>